<comment type="caution">
    <text evidence="10">The sequence shown here is derived from an EMBL/GenBank/DDBJ whole genome shotgun (WGS) entry which is preliminary data.</text>
</comment>
<keyword evidence="3" id="KW-0547">Nucleotide-binding</keyword>
<dbReference type="InterPro" id="IPR017871">
    <property type="entry name" value="ABC_transporter-like_CS"/>
</dbReference>
<dbReference type="Proteomes" id="UP000651852">
    <property type="component" value="Unassembled WGS sequence"/>
</dbReference>
<evidence type="ECO:0000256" key="1">
    <source>
        <dbReference type="ARBA" id="ARBA00004651"/>
    </source>
</evidence>
<feature type="domain" description="ABC transmembrane type-1" evidence="9">
    <location>
        <begin position="19"/>
        <end position="304"/>
    </location>
</feature>
<dbReference type="Pfam" id="PF00005">
    <property type="entry name" value="ABC_tran"/>
    <property type="match status" value="1"/>
</dbReference>
<keyword evidence="4 10" id="KW-0067">ATP-binding</keyword>
<dbReference type="PROSITE" id="PS00211">
    <property type="entry name" value="ABC_TRANSPORTER_1"/>
    <property type="match status" value="1"/>
</dbReference>
<evidence type="ECO:0000256" key="5">
    <source>
        <dbReference type="ARBA" id="ARBA00022989"/>
    </source>
</evidence>
<dbReference type="PANTHER" id="PTHR24221">
    <property type="entry name" value="ATP-BINDING CASSETTE SUB-FAMILY B"/>
    <property type="match status" value="1"/>
</dbReference>
<organism evidence="10 11">
    <name type="scientific">Pseudomonas folii</name>
    <dbReference type="NCBI Taxonomy" id="2762593"/>
    <lineage>
        <taxon>Bacteria</taxon>
        <taxon>Pseudomonadati</taxon>
        <taxon>Pseudomonadota</taxon>
        <taxon>Gammaproteobacteria</taxon>
        <taxon>Pseudomonadales</taxon>
        <taxon>Pseudomonadaceae</taxon>
        <taxon>Pseudomonas</taxon>
    </lineage>
</organism>
<dbReference type="InterPro" id="IPR036640">
    <property type="entry name" value="ABC1_TM_sf"/>
</dbReference>
<dbReference type="SUPFAM" id="SSF52540">
    <property type="entry name" value="P-loop containing nucleoside triphosphate hydrolases"/>
    <property type="match status" value="1"/>
</dbReference>
<evidence type="ECO:0000259" key="8">
    <source>
        <dbReference type="PROSITE" id="PS50893"/>
    </source>
</evidence>
<dbReference type="InterPro" id="IPR039421">
    <property type="entry name" value="Type_1_exporter"/>
</dbReference>
<dbReference type="Gene3D" id="3.40.50.300">
    <property type="entry name" value="P-loop containing nucleotide triphosphate hydrolases"/>
    <property type="match status" value="1"/>
</dbReference>
<feature type="transmembrane region" description="Helical" evidence="7">
    <location>
        <begin position="241"/>
        <end position="261"/>
    </location>
</feature>
<keyword evidence="11" id="KW-1185">Reference proteome</keyword>
<proteinExistence type="predicted"/>
<keyword evidence="6 7" id="KW-0472">Membrane</keyword>
<sequence>MFNFLKDTFLAKKSLFLSATAITIFLKGIAVIPALLLGKIIDSLVSSGVVPASGVLWLFAALCMAIIFQSVFSPLQTYQLVSLVQTTLKEKSTEWTKAILEKEFDAFSVFRLGGLIKSVERGITAHEKLLTFFITSGFPLFIELILVGAVFAYAGGFTLFMALLGISIGYMLLYRYVVNWRRPYLLIVNAEEDLVSSRLFETLHAGKVIKLEQACDSAPRPLYESYAAYARAATKVASTGAVLGSIRILYTGLSTTGLLAWGVQDQLSASPNLTVGALVAVFSIAGMFLNNFSQLAESYRTLDQFLVDKKRLQEILLLESHLHIVQTLLSDRLLSLSLSVMSPLTDRPMRFYREQSVAIIGPSGAGKTTLLETLAGVVKTRRHHLGYNDRQLQPQDIEGYLRRVRYCPQGPVFLEGAFEHSVLFGREKSSVLAQAVDDLELRELVENRLISEGAKNISGGEAKRLSLLRLINRPGDFNLFDEPTASLDQDTRLRVWEVIFCHFKNSGLICVTHDLAALPQFDRVIVMAQGAVVADGPWSELEDEGRIAELVAQIVSGSDDP</sequence>
<feature type="transmembrane region" description="Helical" evidence="7">
    <location>
        <begin position="129"/>
        <end position="153"/>
    </location>
</feature>
<dbReference type="InterPro" id="IPR003593">
    <property type="entry name" value="AAA+_ATPase"/>
</dbReference>
<dbReference type="Gene3D" id="1.20.1560.10">
    <property type="entry name" value="ABC transporter type 1, transmembrane domain"/>
    <property type="match status" value="1"/>
</dbReference>
<evidence type="ECO:0000256" key="6">
    <source>
        <dbReference type="ARBA" id="ARBA00023136"/>
    </source>
</evidence>
<feature type="transmembrane region" description="Helical" evidence="7">
    <location>
        <begin position="54"/>
        <end position="72"/>
    </location>
</feature>
<dbReference type="EMBL" id="JACONW010000166">
    <property type="protein sequence ID" value="MBC3952709.1"/>
    <property type="molecule type" value="Genomic_DNA"/>
</dbReference>
<keyword evidence="5 7" id="KW-1133">Transmembrane helix</keyword>
<protein>
    <submittedName>
        <fullName evidence="10">ABC transporter ATP-binding protein</fullName>
    </submittedName>
</protein>
<dbReference type="PROSITE" id="PS50929">
    <property type="entry name" value="ABC_TM1F"/>
    <property type="match status" value="1"/>
</dbReference>
<keyword evidence="2 7" id="KW-0812">Transmembrane</keyword>
<name>A0ABR7B6D5_9PSED</name>
<feature type="transmembrane region" description="Helical" evidence="7">
    <location>
        <begin position="159"/>
        <end position="177"/>
    </location>
</feature>
<dbReference type="SMART" id="SM00382">
    <property type="entry name" value="AAA"/>
    <property type="match status" value="1"/>
</dbReference>
<dbReference type="PROSITE" id="PS50893">
    <property type="entry name" value="ABC_TRANSPORTER_2"/>
    <property type="match status" value="1"/>
</dbReference>
<dbReference type="Pfam" id="PF00664">
    <property type="entry name" value="ABC_membrane"/>
    <property type="match status" value="1"/>
</dbReference>
<evidence type="ECO:0000259" key="9">
    <source>
        <dbReference type="PROSITE" id="PS50929"/>
    </source>
</evidence>
<dbReference type="PANTHER" id="PTHR24221:SF654">
    <property type="entry name" value="ATP-BINDING CASSETTE SUB-FAMILY B MEMBER 6"/>
    <property type="match status" value="1"/>
</dbReference>
<reference evidence="10 11" key="1">
    <citation type="submission" date="2020-08" db="EMBL/GenBank/DDBJ databases">
        <title>Putative novel bacterial strains isolated from necrotic wheat leaf tissues caused by Xanthomonas translucens.</title>
        <authorList>
            <person name="Tambong J.T."/>
        </authorList>
    </citation>
    <scope>NUCLEOTIDE SEQUENCE [LARGE SCALE GENOMIC DNA]</scope>
    <source>
        <strain evidence="10 11">DOAB 1069</strain>
    </source>
</reference>
<evidence type="ECO:0000256" key="3">
    <source>
        <dbReference type="ARBA" id="ARBA00022741"/>
    </source>
</evidence>
<comment type="subcellular location">
    <subcellularLocation>
        <location evidence="1">Cell membrane</location>
        <topology evidence="1">Multi-pass membrane protein</topology>
    </subcellularLocation>
</comment>
<dbReference type="RefSeq" id="WP_187522952.1">
    <property type="nucleotide sequence ID" value="NZ_JACONW010000166.1"/>
</dbReference>
<feature type="transmembrane region" description="Helical" evidence="7">
    <location>
        <begin position="273"/>
        <end position="292"/>
    </location>
</feature>
<dbReference type="SUPFAM" id="SSF90123">
    <property type="entry name" value="ABC transporter transmembrane region"/>
    <property type="match status" value="1"/>
</dbReference>
<feature type="domain" description="ABC transporter" evidence="8">
    <location>
        <begin position="329"/>
        <end position="554"/>
    </location>
</feature>
<evidence type="ECO:0000256" key="7">
    <source>
        <dbReference type="SAM" id="Phobius"/>
    </source>
</evidence>
<dbReference type="InterPro" id="IPR027417">
    <property type="entry name" value="P-loop_NTPase"/>
</dbReference>
<evidence type="ECO:0000313" key="10">
    <source>
        <dbReference type="EMBL" id="MBC3952709.1"/>
    </source>
</evidence>
<dbReference type="GO" id="GO:0005524">
    <property type="term" value="F:ATP binding"/>
    <property type="evidence" value="ECO:0007669"/>
    <property type="project" value="UniProtKB-KW"/>
</dbReference>
<evidence type="ECO:0000313" key="11">
    <source>
        <dbReference type="Proteomes" id="UP000651852"/>
    </source>
</evidence>
<accession>A0ABR7B6D5</accession>
<gene>
    <name evidence="10" type="ORF">H8S59_23320</name>
</gene>
<evidence type="ECO:0000256" key="4">
    <source>
        <dbReference type="ARBA" id="ARBA00022840"/>
    </source>
</evidence>
<dbReference type="InterPro" id="IPR003439">
    <property type="entry name" value="ABC_transporter-like_ATP-bd"/>
</dbReference>
<dbReference type="InterPro" id="IPR011527">
    <property type="entry name" value="ABC1_TM_dom"/>
</dbReference>
<evidence type="ECO:0000256" key="2">
    <source>
        <dbReference type="ARBA" id="ARBA00022692"/>
    </source>
</evidence>